<reference evidence="7 8" key="1">
    <citation type="submission" date="2018-05" db="EMBL/GenBank/DDBJ databases">
        <title>Reference genomes for bee gut microbiota database.</title>
        <authorList>
            <person name="Ellegaard K.M."/>
        </authorList>
    </citation>
    <scope>NUCLEOTIDE SEQUENCE [LARGE SCALE GENOMIC DNA]</scope>
    <source>
        <strain evidence="7 8">ESL0186</strain>
    </source>
</reference>
<protein>
    <recommendedName>
        <fullName evidence="6">Mutator family transposase</fullName>
    </recommendedName>
</protein>
<sequence>MDNSTKQLMSALAQSGAAGVKEVFRAQLEQALNNLLKAELAGFLGYDSYERCGFNSGDSRNGVYTRKFATAYGSLNLEIPRDRQGNFKQQTLPAYARRSDRLEETVIQLYAHGVTTTEISQLVKTMYGQYYVPATVSNITKSTLAAVEQFHKRKLQDKYFCIFLDATYLNLRRNQVQPEAVSIALGIKPDGHKEVLDYRIAPNESMTTWDELLRNLYDRGLKQVQLFIADGVIGLAPEVKRVYPMASFQRCHVPVMRNLRNKVRKHDQAAVLNDFKQLHHAPNLPEARAILQHFYAKWGKQYPRVIQQLTKIETELLAFMKFPPQIRIALYSTNQIESFNKRLKRKTKAKEQFPTAESLDNFVGQQVLSYNQAAAARRIARGFSGILDTIESYFD</sequence>
<dbReference type="PANTHER" id="PTHR33217:SF8">
    <property type="entry name" value="MUTATOR FAMILY TRANSPOSASE"/>
    <property type="match status" value="1"/>
</dbReference>
<dbReference type="InterPro" id="IPR001207">
    <property type="entry name" value="Transposase_mutator"/>
</dbReference>
<accession>A0ABN5LB08</accession>
<evidence type="ECO:0000256" key="2">
    <source>
        <dbReference type="ARBA" id="ARBA00010961"/>
    </source>
</evidence>
<evidence type="ECO:0000256" key="4">
    <source>
        <dbReference type="ARBA" id="ARBA00023125"/>
    </source>
</evidence>
<proteinExistence type="inferred from homology"/>
<keyword evidence="5 6" id="KW-0233">DNA recombination</keyword>
<organism evidence="7 8">
    <name type="scientific">Lactobacillus kullabergensis</name>
    <dbReference type="NCBI Taxonomy" id="1218493"/>
    <lineage>
        <taxon>Bacteria</taxon>
        <taxon>Bacillati</taxon>
        <taxon>Bacillota</taxon>
        <taxon>Bacilli</taxon>
        <taxon>Lactobacillales</taxon>
        <taxon>Lactobacillaceae</taxon>
        <taxon>Lactobacillus</taxon>
    </lineage>
</organism>
<dbReference type="Pfam" id="PF00872">
    <property type="entry name" value="Transposase_mut"/>
    <property type="match status" value="1"/>
</dbReference>
<evidence type="ECO:0000256" key="3">
    <source>
        <dbReference type="ARBA" id="ARBA00022578"/>
    </source>
</evidence>
<keyword evidence="8" id="KW-1185">Reference proteome</keyword>
<evidence type="ECO:0000256" key="6">
    <source>
        <dbReference type="RuleBase" id="RU365089"/>
    </source>
</evidence>
<evidence type="ECO:0000256" key="1">
    <source>
        <dbReference type="ARBA" id="ARBA00002190"/>
    </source>
</evidence>
<evidence type="ECO:0000313" key="8">
    <source>
        <dbReference type="Proteomes" id="UP000246036"/>
    </source>
</evidence>
<gene>
    <name evidence="7" type="ORF">DKL58_01800</name>
</gene>
<comment type="similarity">
    <text evidence="2 6">Belongs to the transposase mutator family.</text>
</comment>
<dbReference type="EMBL" id="CP029477">
    <property type="protein sequence ID" value="AWM74803.1"/>
    <property type="molecule type" value="Genomic_DNA"/>
</dbReference>
<keyword evidence="4 6" id="KW-0238">DNA-binding</keyword>
<keyword evidence="6" id="KW-0814">Transposable element</keyword>
<dbReference type="PANTHER" id="PTHR33217">
    <property type="entry name" value="TRANSPOSASE FOR INSERTION SEQUENCE ELEMENT IS1081"/>
    <property type="match status" value="1"/>
</dbReference>
<evidence type="ECO:0000313" key="7">
    <source>
        <dbReference type="EMBL" id="AWM74803.1"/>
    </source>
</evidence>
<keyword evidence="3 6" id="KW-0815">Transposition</keyword>
<comment type="function">
    <text evidence="1 6">Required for the transposition of the insertion element.</text>
</comment>
<dbReference type="RefSeq" id="WP_109585887.1">
    <property type="nucleotide sequence ID" value="NZ_CP029477.1"/>
</dbReference>
<dbReference type="Proteomes" id="UP000246036">
    <property type="component" value="Chromosome"/>
</dbReference>
<evidence type="ECO:0000256" key="5">
    <source>
        <dbReference type="ARBA" id="ARBA00023172"/>
    </source>
</evidence>
<dbReference type="NCBIfam" id="NF033543">
    <property type="entry name" value="transpos_IS256"/>
    <property type="match status" value="1"/>
</dbReference>
<name>A0ABN5LB08_9LACO</name>